<keyword evidence="3" id="KW-1185">Reference proteome</keyword>
<name>A0ABX2EDW6_9BURK</name>
<dbReference type="PROSITE" id="PS50005">
    <property type="entry name" value="TPR"/>
    <property type="match status" value="1"/>
</dbReference>
<accession>A0ABX2EDW6</accession>
<dbReference type="EMBL" id="JABRWJ010000002">
    <property type="protein sequence ID" value="NRF66803.1"/>
    <property type="molecule type" value="Genomic_DNA"/>
</dbReference>
<evidence type="ECO:0008006" key="4">
    <source>
        <dbReference type="Google" id="ProtNLM"/>
    </source>
</evidence>
<dbReference type="SUPFAM" id="SSF48452">
    <property type="entry name" value="TPR-like"/>
    <property type="match status" value="1"/>
</dbReference>
<evidence type="ECO:0000313" key="2">
    <source>
        <dbReference type="EMBL" id="NRF66803.1"/>
    </source>
</evidence>
<feature type="repeat" description="TPR" evidence="1">
    <location>
        <begin position="59"/>
        <end position="92"/>
    </location>
</feature>
<evidence type="ECO:0000313" key="3">
    <source>
        <dbReference type="Proteomes" id="UP000737171"/>
    </source>
</evidence>
<organism evidence="2 3">
    <name type="scientific">Pseudaquabacterium terrae</name>
    <dbReference type="NCBI Taxonomy" id="2732868"/>
    <lineage>
        <taxon>Bacteria</taxon>
        <taxon>Pseudomonadati</taxon>
        <taxon>Pseudomonadota</taxon>
        <taxon>Betaproteobacteria</taxon>
        <taxon>Burkholderiales</taxon>
        <taxon>Sphaerotilaceae</taxon>
        <taxon>Pseudaquabacterium</taxon>
    </lineage>
</organism>
<proteinExistence type="predicted"/>
<reference evidence="2 3" key="1">
    <citation type="submission" date="2020-05" db="EMBL/GenBank/DDBJ databases">
        <title>Aquincola sp. isolate from soil.</title>
        <authorList>
            <person name="Han J."/>
            <person name="Kim D.-U."/>
        </authorList>
    </citation>
    <scope>NUCLEOTIDE SEQUENCE [LARGE SCALE GENOMIC DNA]</scope>
    <source>
        <strain evidence="2 3">S2</strain>
    </source>
</reference>
<dbReference type="RefSeq" id="WP_173121906.1">
    <property type="nucleotide sequence ID" value="NZ_JABRWJ010000002.1"/>
</dbReference>
<keyword evidence="1" id="KW-0802">TPR repeat</keyword>
<comment type="caution">
    <text evidence="2">The sequence shown here is derived from an EMBL/GenBank/DDBJ whole genome shotgun (WGS) entry which is preliminary data.</text>
</comment>
<evidence type="ECO:0000256" key="1">
    <source>
        <dbReference type="PROSITE-ProRule" id="PRU00339"/>
    </source>
</evidence>
<dbReference type="InterPro" id="IPR019734">
    <property type="entry name" value="TPR_rpt"/>
</dbReference>
<dbReference type="InterPro" id="IPR011990">
    <property type="entry name" value="TPR-like_helical_dom_sf"/>
</dbReference>
<sequence>MSALGAAHAAEAPPSVVRPNEPATVCALLAPSPWPATTVERRLHLRRLESAQDQCIGHAGFLAVLGALWLDEGDAETARVWLERSLLLEPDNLGALADHALALAALGEPAALKELASSWRSRSDVPPALLRRIESAAGAGTAFRLARARLGENMDWPRFAARGEASVLFGHDSNLAVSPRLTELTLTPPEGGDVVLPVISTPRRGAAVRADLSWQAAWELSPNRMVRTGLNFAARNAPSESSTDWYQAQAAASFTQRWNGWSASVQTDLSWFGGALTEPYALGRARLVLEQLGESCSHAAQFETDGRRQRDTRSADSTTVLLAWRLQCRPLGRRDWQWSLALRGGTDRPNHDGRPGGVQRSLGGVLRLEHRPDPLTTIDLSIGTLRLDDREGYSTLLENNAVRHQAQSFVSMEVSRALHTSWLPGAEWVVQLGRHRQSSNLALFRHEGTTAYTGLRWPW</sequence>
<dbReference type="Proteomes" id="UP000737171">
    <property type="component" value="Unassembled WGS sequence"/>
</dbReference>
<gene>
    <name evidence="2" type="ORF">HLB44_07395</name>
</gene>
<protein>
    <recommendedName>
        <fullName evidence="4">Tetratricopeptide repeat protein</fullName>
    </recommendedName>
</protein>